<evidence type="ECO:0000256" key="12">
    <source>
        <dbReference type="ARBA" id="ARBA00022741"/>
    </source>
</evidence>
<keyword evidence="10" id="KW-0808">Transferase</keyword>
<keyword evidence="16" id="KW-0206">Cytoskeleton</keyword>
<evidence type="ECO:0000256" key="6">
    <source>
        <dbReference type="ARBA" id="ARBA00012513"/>
    </source>
</evidence>
<dbReference type="InterPro" id="IPR050117">
    <property type="entry name" value="MAPK"/>
</dbReference>
<dbReference type="FunFam" id="1.10.510.10:FF:000104">
    <property type="entry name" value="serine/threonine-protein kinase MAK isoform X1"/>
    <property type="match status" value="1"/>
</dbReference>
<keyword evidence="12 21" id="KW-0547">Nucleotide-binding</keyword>
<evidence type="ECO:0000313" key="24">
    <source>
        <dbReference type="EMBL" id="CAF3317237.1"/>
    </source>
</evidence>
<dbReference type="EMBL" id="CAJNYT010000067">
    <property type="protein sequence ID" value="CAF3325425.1"/>
    <property type="molecule type" value="Genomic_DNA"/>
</dbReference>
<dbReference type="Pfam" id="PF00069">
    <property type="entry name" value="Pkinase"/>
    <property type="match status" value="1"/>
</dbReference>
<dbReference type="EMBL" id="CAJNXB010003493">
    <property type="protein sequence ID" value="CAF3317237.1"/>
    <property type="molecule type" value="Genomic_DNA"/>
</dbReference>
<feature type="compositionally biased region" description="Polar residues" evidence="22">
    <location>
        <begin position="504"/>
        <end position="524"/>
    </location>
</feature>
<evidence type="ECO:0000259" key="23">
    <source>
        <dbReference type="PROSITE" id="PS50011"/>
    </source>
</evidence>
<evidence type="ECO:0000256" key="14">
    <source>
        <dbReference type="ARBA" id="ARBA00022840"/>
    </source>
</evidence>
<comment type="catalytic activity">
    <reaction evidence="19">
        <text>L-threonyl-[protein] + ATP = O-phospho-L-threonyl-[protein] + ADP + H(+)</text>
        <dbReference type="Rhea" id="RHEA:46608"/>
        <dbReference type="Rhea" id="RHEA-COMP:11060"/>
        <dbReference type="Rhea" id="RHEA-COMP:11605"/>
        <dbReference type="ChEBI" id="CHEBI:15378"/>
        <dbReference type="ChEBI" id="CHEBI:30013"/>
        <dbReference type="ChEBI" id="CHEBI:30616"/>
        <dbReference type="ChEBI" id="CHEBI:61977"/>
        <dbReference type="ChEBI" id="CHEBI:456216"/>
        <dbReference type="EC" id="2.7.11.1"/>
    </reaction>
</comment>
<protein>
    <recommendedName>
        <fullName evidence="6">non-specific serine/threonine protein kinase</fullName>
        <ecNumber evidence="6">2.7.11.1</ecNumber>
    </recommendedName>
</protein>
<evidence type="ECO:0000256" key="16">
    <source>
        <dbReference type="ARBA" id="ARBA00023212"/>
    </source>
</evidence>
<sequence>MEKYKIQKQLGDGTYGSVLLAHLKDSPQEKFAVKRMKKKYYSWQECMDLREIKALQKIRHANVIKLKEVIREDNNLYMVFEYMNENLYELMKKRDRLFPETNVRNIIFQILQGLSYMHKVGFFHRDLKPENILCKGVELVKIADFGLARELRSRPPYTDYVSTRWYRAPEVLLRSTSYASPIDTWAVGCIAAELYTLRPLFPGSSEIDQMFKICAVMGTPTKEDWAEGFMLAAKLSFRWPQCVRTDLKKIVHSANNDGIDLIRGTLEWDPKRRPSPVQCLKHPYFKVSQDLRASSSHMSAVNDSVSVSSARSRDSKQIFADDWQTEGNKTPDSPDDMNDFEESLKNFEQSKKSTVKEDLSHKIQPAVIPNLSTDSKRDSSLSDNRKGNIPNSHFSLAHDQYRPSILKQPLKPAVEKSFDIDSILHGHAHQLHKPSEYKHPIHQTKTSAVSARRDSLSDWFNEDRTKPTEYSPTQPSLLFQPKVKTNVRGKPVIDMNLDDLFSNKSTRDQSATKSPLSTTKSSASHYYLGNSRYKPGINPKQTVRGDGLNWLTELSNNSNAASSASKSRSYVPTFGDQRKPPAPPIFGDRNNRFGQ</sequence>
<evidence type="ECO:0000256" key="5">
    <source>
        <dbReference type="ARBA" id="ARBA00006485"/>
    </source>
</evidence>
<evidence type="ECO:0000256" key="4">
    <source>
        <dbReference type="ARBA" id="ARBA00004245"/>
    </source>
</evidence>
<evidence type="ECO:0000256" key="1">
    <source>
        <dbReference type="ARBA" id="ARBA00001946"/>
    </source>
</evidence>
<keyword evidence="13" id="KW-0418">Kinase</keyword>
<feature type="compositionally biased region" description="Basic and acidic residues" evidence="22">
    <location>
        <begin position="342"/>
        <end position="361"/>
    </location>
</feature>
<feature type="compositionally biased region" description="Low complexity" evidence="22">
    <location>
        <begin position="557"/>
        <end position="569"/>
    </location>
</feature>
<evidence type="ECO:0000256" key="21">
    <source>
        <dbReference type="PROSITE-ProRule" id="PRU10141"/>
    </source>
</evidence>
<evidence type="ECO:0000313" key="28">
    <source>
        <dbReference type="Proteomes" id="UP000663873"/>
    </source>
</evidence>
<evidence type="ECO:0000256" key="10">
    <source>
        <dbReference type="ARBA" id="ARBA00022679"/>
    </source>
</evidence>
<evidence type="ECO:0000256" key="15">
    <source>
        <dbReference type="ARBA" id="ARBA00022842"/>
    </source>
</evidence>
<name>A0A817TKK8_9BILA</name>
<dbReference type="InterPro" id="IPR008271">
    <property type="entry name" value="Ser/Thr_kinase_AS"/>
</dbReference>
<organism evidence="24 27">
    <name type="scientific">Rotaria socialis</name>
    <dbReference type="NCBI Taxonomy" id="392032"/>
    <lineage>
        <taxon>Eukaryota</taxon>
        <taxon>Metazoa</taxon>
        <taxon>Spiralia</taxon>
        <taxon>Gnathifera</taxon>
        <taxon>Rotifera</taxon>
        <taxon>Eurotatoria</taxon>
        <taxon>Bdelloidea</taxon>
        <taxon>Philodinida</taxon>
        <taxon>Philodinidae</taxon>
        <taxon>Rotaria</taxon>
    </lineage>
</organism>
<dbReference type="GO" id="GO:0005634">
    <property type="term" value="C:nucleus"/>
    <property type="evidence" value="ECO:0007669"/>
    <property type="project" value="UniProtKB-SubCell"/>
</dbReference>
<keyword evidence="7" id="KW-0963">Cytoplasm</keyword>
<dbReference type="GO" id="GO:0005929">
    <property type="term" value="C:cilium"/>
    <property type="evidence" value="ECO:0007669"/>
    <property type="project" value="UniProtKB-SubCell"/>
</dbReference>
<comment type="cofactor">
    <cofactor evidence="1">
        <name>Mg(2+)</name>
        <dbReference type="ChEBI" id="CHEBI:18420"/>
    </cofactor>
</comment>
<dbReference type="FunFam" id="3.30.200.20:FF:000071">
    <property type="entry name" value="serine/threonine-protein kinase MAK isoform X1"/>
    <property type="match status" value="1"/>
</dbReference>
<gene>
    <name evidence="25" type="ORF">GRG538_LOCUS2888</name>
    <name evidence="24" type="ORF">TIS948_LOCUS19844</name>
    <name evidence="26" type="ORF">UJA718_LOCUS9369</name>
</gene>
<evidence type="ECO:0000256" key="7">
    <source>
        <dbReference type="ARBA" id="ARBA00022490"/>
    </source>
</evidence>
<dbReference type="InterPro" id="IPR017441">
    <property type="entry name" value="Protein_kinase_ATP_BS"/>
</dbReference>
<dbReference type="SMART" id="SM00220">
    <property type="entry name" value="S_TKc"/>
    <property type="match status" value="1"/>
</dbReference>
<feature type="region of interest" description="Disordered" evidence="22">
    <location>
        <begin position="557"/>
        <end position="595"/>
    </location>
</feature>
<feature type="region of interest" description="Disordered" evidence="22">
    <location>
        <begin position="305"/>
        <end position="395"/>
    </location>
</feature>
<comment type="caution">
    <text evidence="24">The sequence shown here is derived from an EMBL/GenBank/DDBJ whole genome shotgun (WGS) entry which is preliminary data.</text>
</comment>
<evidence type="ECO:0000256" key="9">
    <source>
        <dbReference type="ARBA" id="ARBA00022553"/>
    </source>
</evidence>
<evidence type="ECO:0000256" key="3">
    <source>
        <dbReference type="ARBA" id="ARBA00004138"/>
    </source>
</evidence>
<dbReference type="EMBL" id="CAJOBP010001041">
    <property type="protein sequence ID" value="CAF4248114.1"/>
    <property type="molecule type" value="Genomic_DNA"/>
</dbReference>
<feature type="compositionally biased region" description="Basic and acidic residues" evidence="22">
    <location>
        <begin position="374"/>
        <end position="386"/>
    </location>
</feature>
<keyword evidence="8" id="KW-0723">Serine/threonine-protein kinase</keyword>
<keyword evidence="17" id="KW-0539">Nucleus</keyword>
<feature type="region of interest" description="Disordered" evidence="22">
    <location>
        <begin position="504"/>
        <end position="540"/>
    </location>
</feature>
<evidence type="ECO:0000313" key="25">
    <source>
        <dbReference type="EMBL" id="CAF3325425.1"/>
    </source>
</evidence>
<keyword evidence="11" id="KW-0479">Metal-binding</keyword>
<comment type="subcellular location">
    <subcellularLocation>
        <location evidence="3">Cell projection</location>
        <location evidence="3">Cilium</location>
    </subcellularLocation>
    <subcellularLocation>
        <location evidence="4">Cytoplasm</location>
        <location evidence="4">Cytoskeleton</location>
    </subcellularLocation>
    <subcellularLocation>
        <location evidence="2">Nucleus</location>
    </subcellularLocation>
</comment>
<proteinExistence type="inferred from homology"/>
<dbReference type="InterPro" id="IPR011009">
    <property type="entry name" value="Kinase-like_dom_sf"/>
</dbReference>
<feature type="domain" description="Protein kinase" evidence="23">
    <location>
        <begin position="4"/>
        <end position="285"/>
    </location>
</feature>
<dbReference type="Gene3D" id="1.10.510.10">
    <property type="entry name" value="Transferase(Phosphotransferase) domain 1"/>
    <property type="match status" value="1"/>
</dbReference>
<dbReference type="GO" id="GO:0046872">
    <property type="term" value="F:metal ion binding"/>
    <property type="evidence" value="ECO:0007669"/>
    <property type="project" value="UniProtKB-KW"/>
</dbReference>
<evidence type="ECO:0000256" key="2">
    <source>
        <dbReference type="ARBA" id="ARBA00004123"/>
    </source>
</evidence>
<feature type="binding site" evidence="21">
    <location>
        <position position="34"/>
    </location>
    <ligand>
        <name>ATP</name>
        <dbReference type="ChEBI" id="CHEBI:30616"/>
    </ligand>
</feature>
<dbReference type="EC" id="2.7.11.1" evidence="6"/>
<comment type="catalytic activity">
    <reaction evidence="20">
        <text>L-seryl-[protein] + ATP = O-phospho-L-seryl-[protein] + ADP + H(+)</text>
        <dbReference type="Rhea" id="RHEA:17989"/>
        <dbReference type="Rhea" id="RHEA-COMP:9863"/>
        <dbReference type="Rhea" id="RHEA-COMP:11604"/>
        <dbReference type="ChEBI" id="CHEBI:15378"/>
        <dbReference type="ChEBI" id="CHEBI:29999"/>
        <dbReference type="ChEBI" id="CHEBI:30616"/>
        <dbReference type="ChEBI" id="CHEBI:83421"/>
        <dbReference type="ChEBI" id="CHEBI:456216"/>
        <dbReference type="EC" id="2.7.11.1"/>
    </reaction>
</comment>
<dbReference type="OrthoDB" id="2158884at2759"/>
<dbReference type="GO" id="GO:0005524">
    <property type="term" value="F:ATP binding"/>
    <property type="evidence" value="ECO:0007669"/>
    <property type="project" value="UniProtKB-UniRule"/>
</dbReference>
<comment type="similarity">
    <text evidence="5">Belongs to the protein kinase superfamily. CMGC Ser/Thr protein kinase family. CDC2/CDKX subfamily.</text>
</comment>
<dbReference type="PROSITE" id="PS00107">
    <property type="entry name" value="PROTEIN_KINASE_ATP"/>
    <property type="match status" value="1"/>
</dbReference>
<evidence type="ECO:0000256" key="13">
    <source>
        <dbReference type="ARBA" id="ARBA00022777"/>
    </source>
</evidence>
<keyword evidence="15" id="KW-0460">Magnesium</keyword>
<keyword evidence="9" id="KW-0597">Phosphoprotein</keyword>
<dbReference type="GO" id="GO:0005856">
    <property type="term" value="C:cytoskeleton"/>
    <property type="evidence" value="ECO:0007669"/>
    <property type="project" value="UniProtKB-SubCell"/>
</dbReference>
<evidence type="ECO:0000313" key="26">
    <source>
        <dbReference type="EMBL" id="CAF4248114.1"/>
    </source>
</evidence>
<dbReference type="SUPFAM" id="SSF56112">
    <property type="entry name" value="Protein kinase-like (PK-like)"/>
    <property type="match status" value="1"/>
</dbReference>
<evidence type="ECO:0000256" key="11">
    <source>
        <dbReference type="ARBA" id="ARBA00022723"/>
    </source>
</evidence>
<dbReference type="CDD" id="cd07830">
    <property type="entry name" value="STKc_MAK_like"/>
    <property type="match status" value="1"/>
</dbReference>
<keyword evidence="18" id="KW-0966">Cell projection</keyword>
<dbReference type="PANTHER" id="PTHR24055">
    <property type="entry name" value="MITOGEN-ACTIVATED PROTEIN KINASE"/>
    <property type="match status" value="1"/>
</dbReference>
<keyword evidence="28" id="KW-1185">Reference proteome</keyword>
<dbReference type="Proteomes" id="UP000663825">
    <property type="component" value="Unassembled WGS sequence"/>
</dbReference>
<evidence type="ECO:0000256" key="18">
    <source>
        <dbReference type="ARBA" id="ARBA00023273"/>
    </source>
</evidence>
<evidence type="ECO:0000313" key="27">
    <source>
        <dbReference type="Proteomes" id="UP000663825"/>
    </source>
</evidence>
<dbReference type="AlphaFoldDB" id="A0A817TKK8"/>
<dbReference type="GO" id="GO:0004674">
    <property type="term" value="F:protein serine/threonine kinase activity"/>
    <property type="evidence" value="ECO:0007669"/>
    <property type="project" value="UniProtKB-KW"/>
</dbReference>
<accession>A0A817TKK8</accession>
<dbReference type="Proteomes" id="UP000663872">
    <property type="component" value="Unassembled WGS sequence"/>
</dbReference>
<evidence type="ECO:0000256" key="20">
    <source>
        <dbReference type="ARBA" id="ARBA00048679"/>
    </source>
</evidence>
<dbReference type="PROSITE" id="PS00108">
    <property type="entry name" value="PROTEIN_KINASE_ST"/>
    <property type="match status" value="1"/>
</dbReference>
<keyword evidence="14 21" id="KW-0067">ATP-binding</keyword>
<evidence type="ECO:0000256" key="22">
    <source>
        <dbReference type="SAM" id="MobiDB-lite"/>
    </source>
</evidence>
<dbReference type="Proteomes" id="UP000663873">
    <property type="component" value="Unassembled WGS sequence"/>
</dbReference>
<evidence type="ECO:0000256" key="19">
    <source>
        <dbReference type="ARBA" id="ARBA00047899"/>
    </source>
</evidence>
<reference evidence="24" key="1">
    <citation type="submission" date="2021-02" db="EMBL/GenBank/DDBJ databases">
        <authorList>
            <person name="Nowell W R."/>
        </authorList>
    </citation>
    <scope>NUCLEOTIDE SEQUENCE</scope>
</reference>
<dbReference type="InterPro" id="IPR000719">
    <property type="entry name" value="Prot_kinase_dom"/>
</dbReference>
<evidence type="ECO:0000256" key="17">
    <source>
        <dbReference type="ARBA" id="ARBA00023242"/>
    </source>
</evidence>
<dbReference type="Gene3D" id="3.30.200.20">
    <property type="entry name" value="Phosphorylase Kinase, domain 1"/>
    <property type="match status" value="1"/>
</dbReference>
<evidence type="ECO:0000256" key="8">
    <source>
        <dbReference type="ARBA" id="ARBA00022527"/>
    </source>
</evidence>
<dbReference type="PROSITE" id="PS50011">
    <property type="entry name" value="PROTEIN_KINASE_DOM"/>
    <property type="match status" value="1"/>
</dbReference>